<keyword evidence="2" id="KW-1185">Reference proteome</keyword>
<dbReference type="Proteomes" id="UP000799118">
    <property type="component" value="Unassembled WGS sequence"/>
</dbReference>
<organism evidence="1 2">
    <name type="scientific">Gymnopus androsaceus JB14</name>
    <dbReference type="NCBI Taxonomy" id="1447944"/>
    <lineage>
        <taxon>Eukaryota</taxon>
        <taxon>Fungi</taxon>
        <taxon>Dikarya</taxon>
        <taxon>Basidiomycota</taxon>
        <taxon>Agaricomycotina</taxon>
        <taxon>Agaricomycetes</taxon>
        <taxon>Agaricomycetidae</taxon>
        <taxon>Agaricales</taxon>
        <taxon>Marasmiineae</taxon>
        <taxon>Omphalotaceae</taxon>
        <taxon>Gymnopus</taxon>
    </lineage>
</organism>
<sequence length="164" mass="18698">MLNEFNIEILDDFPFPSQSLTTTFQVDIPSDPTPGTFEADINNSHFNMRWASLDEFEAWRTYFHTNIVLGSYQATHNHAIGYENLRFTRISLESRELIAGDVRNGVSTDDIIKKLHANAYSEFNESLQQPVSRDSFITVRDVHRIKRAINAETITLASDDGQSV</sequence>
<evidence type="ECO:0000313" key="2">
    <source>
        <dbReference type="Proteomes" id="UP000799118"/>
    </source>
</evidence>
<dbReference type="OrthoDB" id="1886636at2759"/>
<protein>
    <submittedName>
        <fullName evidence="1">Uncharacterized protein</fullName>
    </submittedName>
</protein>
<gene>
    <name evidence="1" type="ORF">BT96DRAFT_818979</name>
</gene>
<name>A0A6A4HNV7_9AGAR</name>
<dbReference type="EMBL" id="ML769454">
    <property type="protein sequence ID" value="KAE9400672.1"/>
    <property type="molecule type" value="Genomic_DNA"/>
</dbReference>
<proteinExistence type="predicted"/>
<accession>A0A6A4HNV7</accession>
<reference evidence="1" key="1">
    <citation type="journal article" date="2019" name="Environ. Microbiol.">
        <title>Fungal ecological strategies reflected in gene transcription - a case study of two litter decomposers.</title>
        <authorList>
            <person name="Barbi F."/>
            <person name="Kohler A."/>
            <person name="Barry K."/>
            <person name="Baskaran P."/>
            <person name="Daum C."/>
            <person name="Fauchery L."/>
            <person name="Ihrmark K."/>
            <person name="Kuo A."/>
            <person name="LaButti K."/>
            <person name="Lipzen A."/>
            <person name="Morin E."/>
            <person name="Grigoriev I.V."/>
            <person name="Henrissat B."/>
            <person name="Lindahl B."/>
            <person name="Martin F."/>
        </authorList>
    </citation>
    <scope>NUCLEOTIDE SEQUENCE</scope>
    <source>
        <strain evidence="1">JB14</strain>
    </source>
</reference>
<dbReference type="AlphaFoldDB" id="A0A6A4HNV7"/>
<evidence type="ECO:0000313" key="1">
    <source>
        <dbReference type="EMBL" id="KAE9400672.1"/>
    </source>
</evidence>
<feature type="non-terminal residue" evidence="1">
    <location>
        <position position="164"/>
    </location>
</feature>